<reference evidence="2 3" key="1">
    <citation type="journal article" date="2015" name="Nature">
        <title>rRNA introns, odd ribosomes, and small enigmatic genomes across a large radiation of phyla.</title>
        <authorList>
            <person name="Brown C.T."/>
            <person name="Hug L.A."/>
            <person name="Thomas B.C."/>
            <person name="Sharon I."/>
            <person name="Castelle C.J."/>
            <person name="Singh A."/>
            <person name="Wilkins M.J."/>
            <person name="Williams K.H."/>
            <person name="Banfield J.F."/>
        </authorList>
    </citation>
    <scope>NUCLEOTIDE SEQUENCE [LARGE SCALE GENOMIC DNA]</scope>
</reference>
<dbReference type="EMBL" id="LCRN01000019">
    <property type="protein sequence ID" value="KKW36568.1"/>
    <property type="molecule type" value="Genomic_DNA"/>
</dbReference>
<proteinExistence type="predicted"/>
<sequence length="221" mass="26217">MRKLTFDTDEYYHIYNRGVDHRDIFLADTDKQRFYESLYLFNDKKHERRRGGFDIDRAMLLSGAEVFSYDRDLLMSLVGFKLMTNHYHLLVRQEQDDGISEFMHRLGTGYTNFINVKEKRSGSLFEGPFKAVHITSDAQLEHVIRYMHLNEVDRHGIPWREGRVEDWRHGVYCGRGQELPVVNLELAHGLFPDPEEYLEFLRSWSQSDMVHIPEDLIVCRS</sequence>
<gene>
    <name evidence="2" type="ORF">UY82_C0019G0002</name>
</gene>
<dbReference type="GO" id="GO:0003677">
    <property type="term" value="F:DNA binding"/>
    <property type="evidence" value="ECO:0007669"/>
    <property type="project" value="InterPro"/>
</dbReference>
<dbReference type="AlphaFoldDB" id="A0A0G1XZG5"/>
<dbReference type="SMART" id="SM01321">
    <property type="entry name" value="Y1_Tnp"/>
    <property type="match status" value="1"/>
</dbReference>
<dbReference type="Pfam" id="PF01797">
    <property type="entry name" value="Y1_Tnp"/>
    <property type="match status" value="1"/>
</dbReference>
<name>A0A0G1XZG5_9BACT</name>
<organism evidence="2 3">
    <name type="scientific">Candidatus Uhrbacteria bacterium GW2011_GWC2_53_7</name>
    <dbReference type="NCBI Taxonomy" id="1618986"/>
    <lineage>
        <taxon>Bacteria</taxon>
        <taxon>Candidatus Uhriibacteriota</taxon>
    </lineage>
</organism>
<dbReference type="GO" id="GO:0004803">
    <property type="term" value="F:transposase activity"/>
    <property type="evidence" value="ECO:0007669"/>
    <property type="project" value="InterPro"/>
</dbReference>
<evidence type="ECO:0000313" key="2">
    <source>
        <dbReference type="EMBL" id="KKW36568.1"/>
    </source>
</evidence>
<protein>
    <submittedName>
        <fullName evidence="2">Transposase</fullName>
    </submittedName>
</protein>
<dbReference type="PANTHER" id="PTHR34322">
    <property type="entry name" value="TRANSPOSASE, Y1_TNP DOMAIN-CONTAINING"/>
    <property type="match status" value="1"/>
</dbReference>
<dbReference type="PANTHER" id="PTHR34322:SF2">
    <property type="entry name" value="TRANSPOSASE IS200-LIKE DOMAIN-CONTAINING PROTEIN"/>
    <property type="match status" value="1"/>
</dbReference>
<dbReference type="SUPFAM" id="SSF143422">
    <property type="entry name" value="Transposase IS200-like"/>
    <property type="match status" value="1"/>
</dbReference>
<dbReference type="GO" id="GO:0006313">
    <property type="term" value="P:DNA transposition"/>
    <property type="evidence" value="ECO:0007669"/>
    <property type="project" value="InterPro"/>
</dbReference>
<evidence type="ECO:0000313" key="3">
    <source>
        <dbReference type="Proteomes" id="UP000033865"/>
    </source>
</evidence>
<feature type="domain" description="Transposase IS200-like" evidence="1">
    <location>
        <begin position="7"/>
        <end position="150"/>
    </location>
</feature>
<dbReference type="InterPro" id="IPR036515">
    <property type="entry name" value="Transposase_17_sf"/>
</dbReference>
<dbReference type="InterPro" id="IPR002686">
    <property type="entry name" value="Transposase_17"/>
</dbReference>
<dbReference type="Proteomes" id="UP000033865">
    <property type="component" value="Unassembled WGS sequence"/>
</dbReference>
<accession>A0A0G1XZG5</accession>
<comment type="caution">
    <text evidence="2">The sequence shown here is derived from an EMBL/GenBank/DDBJ whole genome shotgun (WGS) entry which is preliminary data.</text>
</comment>
<evidence type="ECO:0000259" key="1">
    <source>
        <dbReference type="SMART" id="SM01321"/>
    </source>
</evidence>
<dbReference type="Gene3D" id="3.30.70.1290">
    <property type="entry name" value="Transposase IS200-like"/>
    <property type="match status" value="1"/>
</dbReference>